<evidence type="ECO:0000313" key="2">
    <source>
        <dbReference type="Proteomes" id="UP000094385"/>
    </source>
</evidence>
<protein>
    <submittedName>
        <fullName evidence="1">Uncharacterized protein</fullName>
    </submittedName>
</protein>
<evidence type="ECO:0000313" key="1">
    <source>
        <dbReference type="EMBL" id="ODQ75571.1"/>
    </source>
</evidence>
<proteinExistence type="predicted"/>
<sequence>MELTSSATAYALKVAKCVVVLIVHEWINEIPTVPIYYLAKPQPSEWACHNRREKKSLQNQSAYRFLPGRLQIGLNSLARGQRKKCVAEYDSDARPEGGPRTEVLC</sequence>
<keyword evidence="2" id="KW-1185">Reference proteome</keyword>
<organism evidence="1 2">
    <name type="scientific">Lipomyces starkeyi NRRL Y-11557</name>
    <dbReference type="NCBI Taxonomy" id="675824"/>
    <lineage>
        <taxon>Eukaryota</taxon>
        <taxon>Fungi</taxon>
        <taxon>Dikarya</taxon>
        <taxon>Ascomycota</taxon>
        <taxon>Saccharomycotina</taxon>
        <taxon>Lipomycetes</taxon>
        <taxon>Lipomycetales</taxon>
        <taxon>Lipomycetaceae</taxon>
        <taxon>Lipomyces</taxon>
    </lineage>
</organism>
<dbReference type="AlphaFoldDB" id="A0A1E3QD13"/>
<name>A0A1E3QD13_LIPST</name>
<gene>
    <name evidence="1" type="ORF">LIPSTDRAFT_210789</name>
</gene>
<accession>A0A1E3QD13</accession>
<reference evidence="1 2" key="1">
    <citation type="journal article" date="2016" name="Proc. Natl. Acad. Sci. U.S.A.">
        <title>Comparative genomics of biotechnologically important yeasts.</title>
        <authorList>
            <person name="Riley R."/>
            <person name="Haridas S."/>
            <person name="Wolfe K.H."/>
            <person name="Lopes M.R."/>
            <person name="Hittinger C.T."/>
            <person name="Goeker M."/>
            <person name="Salamov A.A."/>
            <person name="Wisecaver J.H."/>
            <person name="Long T.M."/>
            <person name="Calvey C.H."/>
            <person name="Aerts A.L."/>
            <person name="Barry K.W."/>
            <person name="Choi C."/>
            <person name="Clum A."/>
            <person name="Coughlan A.Y."/>
            <person name="Deshpande S."/>
            <person name="Douglass A.P."/>
            <person name="Hanson S.J."/>
            <person name="Klenk H.-P."/>
            <person name="LaButti K.M."/>
            <person name="Lapidus A."/>
            <person name="Lindquist E.A."/>
            <person name="Lipzen A.M."/>
            <person name="Meier-Kolthoff J.P."/>
            <person name="Ohm R.A."/>
            <person name="Otillar R.P."/>
            <person name="Pangilinan J.L."/>
            <person name="Peng Y."/>
            <person name="Rokas A."/>
            <person name="Rosa C.A."/>
            <person name="Scheuner C."/>
            <person name="Sibirny A.A."/>
            <person name="Slot J.C."/>
            <person name="Stielow J.B."/>
            <person name="Sun H."/>
            <person name="Kurtzman C.P."/>
            <person name="Blackwell M."/>
            <person name="Grigoriev I.V."/>
            <person name="Jeffries T.W."/>
        </authorList>
    </citation>
    <scope>NUCLEOTIDE SEQUENCE [LARGE SCALE GENOMIC DNA]</scope>
    <source>
        <strain evidence="1 2">NRRL Y-11557</strain>
    </source>
</reference>
<dbReference type="EMBL" id="KV454290">
    <property type="protein sequence ID" value="ODQ75571.1"/>
    <property type="molecule type" value="Genomic_DNA"/>
</dbReference>
<dbReference type="Proteomes" id="UP000094385">
    <property type="component" value="Unassembled WGS sequence"/>
</dbReference>